<dbReference type="AlphaFoldDB" id="A0A7W3MVP6"/>
<dbReference type="InterPro" id="IPR026816">
    <property type="entry name" value="Flavodoxin_dom"/>
</dbReference>
<feature type="compositionally biased region" description="Basic and acidic residues" evidence="1">
    <location>
        <begin position="188"/>
        <end position="210"/>
    </location>
</feature>
<dbReference type="InterPro" id="IPR029039">
    <property type="entry name" value="Flavoprotein-like_sf"/>
</dbReference>
<proteinExistence type="predicted"/>
<dbReference type="Pfam" id="PF12724">
    <property type="entry name" value="Flavodoxin_5"/>
    <property type="match status" value="1"/>
</dbReference>
<evidence type="ECO:0000259" key="2">
    <source>
        <dbReference type="Pfam" id="PF12724"/>
    </source>
</evidence>
<dbReference type="RefSeq" id="WP_182704707.1">
    <property type="nucleotide sequence ID" value="NZ_JACJII010000001.1"/>
</dbReference>
<sequence length="210" mass="22925">MDVPKSVMVAYASLHGSTEEIAGFIAARLRRAGLRAQARRAGPAADPTGYAAVIVGSAVHHMDWMPQAEGYLHEHAQILARRPLWLFSVGLRDSLTGPIGRLLAAHYGEPRQIPDARHALAPRDHRVFSGVVAPDHYPPVGRLVVRAIGGRYGDFRDWDAIGAWTDSIACELTTPRHRRKTGLAGDADPGRDRRPSARHLGDRPDPRAHG</sequence>
<feature type="domain" description="Flavodoxin" evidence="2">
    <location>
        <begin position="8"/>
        <end position="148"/>
    </location>
</feature>
<name>A0A7W3MVP6_9ACTN</name>
<feature type="region of interest" description="Disordered" evidence="1">
    <location>
        <begin position="179"/>
        <end position="210"/>
    </location>
</feature>
<keyword evidence="3" id="KW-0560">Oxidoreductase</keyword>
<dbReference type="EMBL" id="JACJII010000001">
    <property type="protein sequence ID" value="MBA9002769.1"/>
    <property type="molecule type" value="Genomic_DNA"/>
</dbReference>
<dbReference type="EC" id="1.3.5.3" evidence="3"/>
<evidence type="ECO:0000256" key="1">
    <source>
        <dbReference type="SAM" id="MobiDB-lite"/>
    </source>
</evidence>
<comment type="caution">
    <text evidence="3">The sequence shown here is derived from an EMBL/GenBank/DDBJ whole genome shotgun (WGS) entry which is preliminary data.</text>
</comment>
<gene>
    <name evidence="3" type="ORF">HNR21_001651</name>
</gene>
<organism evidence="3 4">
    <name type="scientific">Thermomonospora cellulosilytica</name>
    <dbReference type="NCBI Taxonomy" id="1411118"/>
    <lineage>
        <taxon>Bacteria</taxon>
        <taxon>Bacillati</taxon>
        <taxon>Actinomycetota</taxon>
        <taxon>Actinomycetes</taxon>
        <taxon>Streptosporangiales</taxon>
        <taxon>Thermomonosporaceae</taxon>
        <taxon>Thermomonospora</taxon>
    </lineage>
</organism>
<keyword evidence="4" id="KW-1185">Reference proteome</keyword>
<protein>
    <submittedName>
        <fullName evidence="3">Menaquinone-dependent protoporphyrinogen oxidase</fullName>
        <ecNumber evidence="3">1.3.5.3</ecNumber>
    </submittedName>
</protein>
<dbReference type="Proteomes" id="UP000539313">
    <property type="component" value="Unassembled WGS sequence"/>
</dbReference>
<evidence type="ECO:0000313" key="3">
    <source>
        <dbReference type="EMBL" id="MBA9002769.1"/>
    </source>
</evidence>
<dbReference type="Gene3D" id="3.40.50.360">
    <property type="match status" value="1"/>
</dbReference>
<dbReference type="SUPFAM" id="SSF52218">
    <property type="entry name" value="Flavoproteins"/>
    <property type="match status" value="1"/>
</dbReference>
<accession>A0A7W3MVP6</accession>
<reference evidence="3 4" key="1">
    <citation type="submission" date="2020-08" db="EMBL/GenBank/DDBJ databases">
        <title>Sequencing the genomes of 1000 actinobacteria strains.</title>
        <authorList>
            <person name="Klenk H.-P."/>
        </authorList>
    </citation>
    <scope>NUCLEOTIDE SEQUENCE [LARGE SCALE GENOMIC DNA]</scope>
    <source>
        <strain evidence="3 4">DSM 45823</strain>
    </source>
</reference>
<dbReference type="GO" id="GO:0016491">
    <property type="term" value="F:oxidoreductase activity"/>
    <property type="evidence" value="ECO:0007669"/>
    <property type="project" value="UniProtKB-KW"/>
</dbReference>
<evidence type="ECO:0000313" key="4">
    <source>
        <dbReference type="Proteomes" id="UP000539313"/>
    </source>
</evidence>